<comment type="caution">
    <text evidence="1">The sequence shown here is derived from an EMBL/GenBank/DDBJ whole genome shotgun (WGS) entry which is preliminary data.</text>
</comment>
<sequence length="343" mass="38826">MRNKKNQGLSGEQDNECFLDKTLVKTFDNHRYQVKLGKCYHVAMTSYPKNDPESPTQKQNIPKDSRVSVLAKETEGGKKVLKVTLGEKEIKLTPSDTQRAEVTIDDKKVDLSKKRSYQEKQEEKVLFEVLKQEDRSIKIISDKYDIKIVYDGSRAKLEAGDRYRSSVRGLCGNKDGEPEDDQQTPKGCLLQRPEEFAATYALTSDEKCEGPARQNAEKARKSKCSPRMIKPGNVISEKEAGRKSDDKDSREDDEDQEKRCTRHRTMVKKSTDEICFSLRPVPKCSSKCSPSSTKPKNIQFYCVSRSSASEKIAERIENGANPDLSQKKVSKTENLEVPVSCKP</sequence>
<reference evidence="1" key="1">
    <citation type="submission" date="2023-04" db="EMBL/GenBank/DDBJ databases">
        <title>A chromosome-level genome assembly of the parasitoid wasp Eretmocerus hayati.</title>
        <authorList>
            <person name="Zhong Y."/>
            <person name="Liu S."/>
            <person name="Liu Y."/>
        </authorList>
    </citation>
    <scope>NUCLEOTIDE SEQUENCE</scope>
    <source>
        <strain evidence="1">ZJU_SS_LIU_2023</strain>
    </source>
</reference>
<name>A0ACC2NSP2_9HYME</name>
<evidence type="ECO:0000313" key="2">
    <source>
        <dbReference type="Proteomes" id="UP001239111"/>
    </source>
</evidence>
<gene>
    <name evidence="1" type="ORF">QAD02_003829</name>
</gene>
<dbReference type="Proteomes" id="UP001239111">
    <property type="component" value="Chromosome 3"/>
</dbReference>
<organism evidence="1 2">
    <name type="scientific">Eretmocerus hayati</name>
    <dbReference type="NCBI Taxonomy" id="131215"/>
    <lineage>
        <taxon>Eukaryota</taxon>
        <taxon>Metazoa</taxon>
        <taxon>Ecdysozoa</taxon>
        <taxon>Arthropoda</taxon>
        <taxon>Hexapoda</taxon>
        <taxon>Insecta</taxon>
        <taxon>Pterygota</taxon>
        <taxon>Neoptera</taxon>
        <taxon>Endopterygota</taxon>
        <taxon>Hymenoptera</taxon>
        <taxon>Apocrita</taxon>
        <taxon>Proctotrupomorpha</taxon>
        <taxon>Chalcidoidea</taxon>
        <taxon>Aphelinidae</taxon>
        <taxon>Aphelininae</taxon>
        <taxon>Eretmocerus</taxon>
    </lineage>
</organism>
<evidence type="ECO:0000313" key="1">
    <source>
        <dbReference type="EMBL" id="KAJ8672570.1"/>
    </source>
</evidence>
<keyword evidence="2" id="KW-1185">Reference proteome</keyword>
<dbReference type="EMBL" id="CM056743">
    <property type="protein sequence ID" value="KAJ8672570.1"/>
    <property type="molecule type" value="Genomic_DNA"/>
</dbReference>
<accession>A0ACC2NSP2</accession>
<protein>
    <submittedName>
        <fullName evidence="1">Uncharacterized protein</fullName>
    </submittedName>
</protein>
<proteinExistence type="predicted"/>